<organism evidence="2 4">
    <name type="scientific">Lysinibacillus pakistanensis</name>
    <dbReference type="NCBI Taxonomy" id="759811"/>
    <lineage>
        <taxon>Bacteria</taxon>
        <taxon>Bacillati</taxon>
        <taxon>Bacillota</taxon>
        <taxon>Bacilli</taxon>
        <taxon>Bacillales</taxon>
        <taxon>Bacillaceae</taxon>
        <taxon>Lysinibacillus</taxon>
    </lineage>
</organism>
<proteinExistence type="predicted"/>
<evidence type="ECO:0000313" key="4">
    <source>
        <dbReference type="Proteomes" id="UP001178322"/>
    </source>
</evidence>
<dbReference type="Proteomes" id="UP000373269">
    <property type="component" value="Chromosome"/>
</dbReference>
<protein>
    <submittedName>
        <fullName evidence="2">Uncharacterized protein</fullName>
    </submittedName>
</protein>
<dbReference type="AlphaFoldDB" id="A0AAX3WVF5"/>
<dbReference type="EMBL" id="CP045835">
    <property type="protein sequence ID" value="QGG52875.1"/>
    <property type="molecule type" value="Genomic_DNA"/>
</dbReference>
<sequence length="62" mass="6799">MTKYTEPTLVEYGQATNLIQGCGGWGLEGLGFNDSDRQYRYVSTDKVENVCICTTLAGNGRC</sequence>
<evidence type="ECO:0000313" key="2">
    <source>
        <dbReference type="EMBL" id="WHY50674.1"/>
    </source>
</evidence>
<keyword evidence="3" id="KW-1185">Reference proteome</keyword>
<dbReference type="RefSeq" id="WP_283869319.1">
    <property type="nucleotide sequence ID" value="NZ_CP045835.1"/>
</dbReference>
<gene>
    <name evidence="1" type="ORF">GDS87_19085</name>
    <name evidence="2" type="ORF">QNH24_20645</name>
</gene>
<dbReference type="EMBL" id="CP126101">
    <property type="protein sequence ID" value="WHY50674.1"/>
    <property type="molecule type" value="Genomic_DNA"/>
</dbReference>
<name>A0AAX3WVF5_9BACI</name>
<reference evidence="1 3" key="1">
    <citation type="submission" date="2019-11" db="EMBL/GenBank/DDBJ databases">
        <title>Whole Genome Sequencing and Comparative Genomic Analyses of Lysinibacillus pakistanensis LZH-9, a Halotolerant Strain with Excellent COD Removal Capability.</title>
        <authorList>
            <person name="Zhou H."/>
        </authorList>
    </citation>
    <scope>NUCLEOTIDE SEQUENCE [LARGE SCALE GENOMIC DNA]</scope>
    <source>
        <strain evidence="1 3">LZH-9</strain>
    </source>
</reference>
<reference evidence="2" key="2">
    <citation type="submission" date="2023-05" db="EMBL/GenBank/DDBJ databases">
        <title>Comparative genomics of Bacillaceae isolates and their secondary metabolite potential.</title>
        <authorList>
            <person name="Song L."/>
            <person name="Nielsen L.J."/>
            <person name="Mohite O."/>
            <person name="Xu X."/>
            <person name="Weber T."/>
            <person name="Kovacs A.T."/>
        </authorList>
    </citation>
    <scope>NUCLEOTIDE SEQUENCE</scope>
    <source>
        <strain evidence="2">LY1</strain>
    </source>
</reference>
<evidence type="ECO:0000313" key="3">
    <source>
        <dbReference type="Proteomes" id="UP000373269"/>
    </source>
</evidence>
<dbReference type="PROSITE" id="PS51257">
    <property type="entry name" value="PROKAR_LIPOPROTEIN"/>
    <property type="match status" value="1"/>
</dbReference>
<evidence type="ECO:0000313" key="1">
    <source>
        <dbReference type="EMBL" id="QGG52875.1"/>
    </source>
</evidence>
<accession>A0AAX3WVF5</accession>
<dbReference type="Proteomes" id="UP001178322">
    <property type="component" value="Chromosome"/>
</dbReference>